<dbReference type="CDD" id="cd04301">
    <property type="entry name" value="NAT_SF"/>
    <property type="match status" value="1"/>
</dbReference>
<accession>A0A2A5C9W1</accession>
<gene>
    <name evidence="2" type="ORF">COA71_12030</name>
</gene>
<evidence type="ECO:0000259" key="1">
    <source>
        <dbReference type="PROSITE" id="PS51186"/>
    </source>
</evidence>
<dbReference type="SUPFAM" id="SSF55729">
    <property type="entry name" value="Acyl-CoA N-acyltransferases (Nat)"/>
    <property type="match status" value="1"/>
</dbReference>
<dbReference type="PROSITE" id="PS51186">
    <property type="entry name" value="GNAT"/>
    <property type="match status" value="1"/>
</dbReference>
<sequence length="109" mass="12465">MRAFSMRALPLLPPSKFKIISINNEDIGAYLINKYSDYFNLDMLLIVKRYQNKGIGRQIVEKIKLLASKENKSLKLSVIKTNPASNFYKHMGFQVAGEKEGSIKFEYAS</sequence>
<evidence type="ECO:0000313" key="3">
    <source>
        <dbReference type="Proteomes" id="UP000228987"/>
    </source>
</evidence>
<reference evidence="3" key="1">
    <citation type="submission" date="2017-08" db="EMBL/GenBank/DDBJ databases">
        <title>A dynamic microbial community with high functional redundancy inhabits the cold, oxic subseafloor aquifer.</title>
        <authorList>
            <person name="Tully B.J."/>
            <person name="Wheat C.G."/>
            <person name="Glazer B.T."/>
            <person name="Huber J.A."/>
        </authorList>
    </citation>
    <scope>NUCLEOTIDE SEQUENCE [LARGE SCALE GENOMIC DNA]</scope>
</reference>
<organism evidence="2 3">
    <name type="scientific">SAR86 cluster bacterium</name>
    <dbReference type="NCBI Taxonomy" id="2030880"/>
    <lineage>
        <taxon>Bacteria</taxon>
        <taxon>Pseudomonadati</taxon>
        <taxon>Pseudomonadota</taxon>
        <taxon>Gammaproteobacteria</taxon>
        <taxon>SAR86 cluster</taxon>
    </lineage>
</organism>
<dbReference type="EMBL" id="NVWI01000010">
    <property type="protein sequence ID" value="PCJ40230.1"/>
    <property type="molecule type" value="Genomic_DNA"/>
</dbReference>
<dbReference type="InterPro" id="IPR000182">
    <property type="entry name" value="GNAT_dom"/>
</dbReference>
<dbReference type="Pfam" id="PF13508">
    <property type="entry name" value="Acetyltransf_7"/>
    <property type="match status" value="1"/>
</dbReference>
<dbReference type="AlphaFoldDB" id="A0A2A5C9W1"/>
<dbReference type="GO" id="GO:0016747">
    <property type="term" value="F:acyltransferase activity, transferring groups other than amino-acyl groups"/>
    <property type="evidence" value="ECO:0007669"/>
    <property type="project" value="InterPro"/>
</dbReference>
<evidence type="ECO:0000313" key="2">
    <source>
        <dbReference type="EMBL" id="PCJ40230.1"/>
    </source>
</evidence>
<protein>
    <recommendedName>
        <fullName evidence="1">N-acetyltransferase domain-containing protein</fullName>
    </recommendedName>
</protein>
<proteinExistence type="predicted"/>
<dbReference type="InterPro" id="IPR016181">
    <property type="entry name" value="Acyl_CoA_acyltransferase"/>
</dbReference>
<dbReference type="Proteomes" id="UP000228987">
    <property type="component" value="Unassembled WGS sequence"/>
</dbReference>
<dbReference type="Gene3D" id="3.40.630.30">
    <property type="match status" value="1"/>
</dbReference>
<name>A0A2A5C9W1_9GAMM</name>
<comment type="caution">
    <text evidence="2">The sequence shown here is derived from an EMBL/GenBank/DDBJ whole genome shotgun (WGS) entry which is preliminary data.</text>
</comment>
<feature type="domain" description="N-acetyltransferase" evidence="1">
    <location>
        <begin position="1"/>
        <end position="109"/>
    </location>
</feature>